<evidence type="ECO:0000256" key="3">
    <source>
        <dbReference type="ARBA" id="ARBA00008072"/>
    </source>
</evidence>
<keyword evidence="10" id="KW-1185">Reference proteome</keyword>
<dbReference type="SUPFAM" id="SSF51735">
    <property type="entry name" value="NAD(P)-binding Rossmann-fold domains"/>
    <property type="match status" value="1"/>
</dbReference>
<protein>
    <recommendedName>
        <fullName evidence="8">Alcohol dehydrogenase-like C-terminal domain-containing protein</fullName>
    </recommendedName>
</protein>
<dbReference type="RefSeq" id="XP_018698980.1">
    <property type="nucleotide sequence ID" value="XM_018833101.1"/>
</dbReference>
<reference evidence="9 10" key="1">
    <citation type="submission" date="2016-04" db="EMBL/GenBank/DDBJ databases">
        <title>Draft genome of Fonsecaea erecta CBS 125763.</title>
        <authorList>
            <person name="Weiss V.A."/>
            <person name="Vicente V.A."/>
            <person name="Raittz R.T."/>
            <person name="Moreno L.F."/>
            <person name="De Souza E.M."/>
            <person name="Pedrosa F.O."/>
            <person name="Steffens M.B."/>
            <person name="Faoro H."/>
            <person name="Tadra-Sfeir M.Z."/>
            <person name="Najafzadeh M.J."/>
            <person name="Felipe M.S."/>
            <person name="Teixeira M."/>
            <person name="Sun J."/>
            <person name="Xi L."/>
            <person name="Gomes R."/>
            <person name="De Azevedo C.M."/>
            <person name="Salgado C.G."/>
            <person name="Da Silva M.B."/>
            <person name="Nascimento M.F."/>
            <person name="Queiroz-Telles F."/>
            <person name="Attili D.S."/>
            <person name="Gorbushina A."/>
        </authorList>
    </citation>
    <scope>NUCLEOTIDE SEQUENCE [LARGE SCALE GENOMIC DNA]</scope>
    <source>
        <strain evidence="9 10">CBS 125763</strain>
    </source>
</reference>
<evidence type="ECO:0000313" key="9">
    <source>
        <dbReference type="EMBL" id="OAP65613.1"/>
    </source>
</evidence>
<keyword evidence="6" id="KW-0560">Oxidoreductase</keyword>
<evidence type="ECO:0000256" key="7">
    <source>
        <dbReference type="ARBA" id="ARBA00023027"/>
    </source>
</evidence>
<dbReference type="STRING" id="1367422.A0A179A2I9"/>
<dbReference type="GO" id="GO:0003939">
    <property type="term" value="F:L-iditol 2-dehydrogenase (NAD+) activity"/>
    <property type="evidence" value="ECO:0007669"/>
    <property type="project" value="TreeGrafter"/>
</dbReference>
<comment type="caution">
    <text evidence="9">The sequence shown here is derived from an EMBL/GenBank/DDBJ whole genome shotgun (WGS) entry which is preliminary data.</text>
</comment>
<evidence type="ECO:0000256" key="5">
    <source>
        <dbReference type="ARBA" id="ARBA00022833"/>
    </source>
</evidence>
<feature type="domain" description="Alcohol dehydrogenase-like C-terminal" evidence="8">
    <location>
        <begin position="37"/>
        <end position="184"/>
    </location>
</feature>
<comment type="pathway">
    <text evidence="2">Carbohydrate degradation.</text>
</comment>
<keyword evidence="5" id="KW-0862">Zinc</keyword>
<dbReference type="InterPro" id="IPR013149">
    <property type="entry name" value="ADH-like_C"/>
</dbReference>
<evidence type="ECO:0000256" key="4">
    <source>
        <dbReference type="ARBA" id="ARBA00022723"/>
    </source>
</evidence>
<dbReference type="PANTHER" id="PTHR43161">
    <property type="entry name" value="SORBITOL DEHYDROGENASE"/>
    <property type="match status" value="1"/>
</dbReference>
<dbReference type="GO" id="GO:0046872">
    <property type="term" value="F:metal ion binding"/>
    <property type="evidence" value="ECO:0007669"/>
    <property type="project" value="UniProtKB-KW"/>
</dbReference>
<evidence type="ECO:0000256" key="2">
    <source>
        <dbReference type="ARBA" id="ARBA00004921"/>
    </source>
</evidence>
<evidence type="ECO:0000256" key="6">
    <source>
        <dbReference type="ARBA" id="ARBA00023002"/>
    </source>
</evidence>
<sequence length="236" mass="24725">MSYDQGALLEPLGVALHAVRKASLAPGSSCLVIGAGAVGLMCAAAARAAGCASIVMADIAENRLQFALSRGFASAVSPMSLRKAETLEDKLACAKEFAEEFCKAGQRTGEKQPHKFAATFECTGVESCVQAAIYATRASGKVLLVGMGSPIQTLPIAAATHREVDLIGVWRYANTYPESIDIMSKAGQDGTGIPDLSSIITHRFEGLQRVPEAFDVAARSTDVDGKLVVKVVVHNS</sequence>
<dbReference type="PANTHER" id="PTHR43161:SF25">
    <property type="entry name" value="ALCOHOL DEHYDROGENASE, PUTATIVE (AFU_ORTHOLOGUE AFUA_1G14390)-RELATED"/>
    <property type="match status" value="1"/>
</dbReference>
<keyword evidence="7" id="KW-0520">NAD</keyword>
<dbReference type="GO" id="GO:0006062">
    <property type="term" value="P:sorbitol catabolic process"/>
    <property type="evidence" value="ECO:0007669"/>
    <property type="project" value="TreeGrafter"/>
</dbReference>
<organism evidence="9 10">
    <name type="scientific">Fonsecaea erecta</name>
    <dbReference type="NCBI Taxonomy" id="1367422"/>
    <lineage>
        <taxon>Eukaryota</taxon>
        <taxon>Fungi</taxon>
        <taxon>Dikarya</taxon>
        <taxon>Ascomycota</taxon>
        <taxon>Pezizomycotina</taxon>
        <taxon>Eurotiomycetes</taxon>
        <taxon>Chaetothyriomycetidae</taxon>
        <taxon>Chaetothyriales</taxon>
        <taxon>Herpotrichiellaceae</taxon>
        <taxon>Fonsecaea</taxon>
    </lineage>
</organism>
<evidence type="ECO:0000256" key="1">
    <source>
        <dbReference type="ARBA" id="ARBA00001947"/>
    </source>
</evidence>
<gene>
    <name evidence="9" type="ORF">AYL99_01585</name>
</gene>
<dbReference type="Gene3D" id="3.40.50.720">
    <property type="entry name" value="NAD(P)-binding Rossmann-like Domain"/>
    <property type="match status" value="1"/>
</dbReference>
<evidence type="ECO:0000259" key="8">
    <source>
        <dbReference type="Pfam" id="PF00107"/>
    </source>
</evidence>
<dbReference type="Proteomes" id="UP000078343">
    <property type="component" value="Unassembled WGS sequence"/>
</dbReference>
<dbReference type="FunFam" id="3.40.50.720:FF:000068">
    <property type="entry name" value="Sorbitol dehydrogenase"/>
    <property type="match status" value="1"/>
</dbReference>
<accession>A0A179A2I9</accession>
<dbReference type="Pfam" id="PF00107">
    <property type="entry name" value="ADH_zinc_N"/>
    <property type="match status" value="1"/>
</dbReference>
<dbReference type="GeneID" id="30005755"/>
<proteinExistence type="inferred from homology"/>
<name>A0A179A2I9_9EURO</name>
<dbReference type="Gene3D" id="3.90.180.10">
    <property type="entry name" value="Medium-chain alcohol dehydrogenases, catalytic domain"/>
    <property type="match status" value="1"/>
</dbReference>
<dbReference type="OrthoDB" id="5363962at2759"/>
<dbReference type="InterPro" id="IPR036291">
    <property type="entry name" value="NAD(P)-bd_dom_sf"/>
</dbReference>
<comment type="cofactor">
    <cofactor evidence="1">
        <name>Zn(2+)</name>
        <dbReference type="ChEBI" id="CHEBI:29105"/>
    </cofactor>
</comment>
<comment type="similarity">
    <text evidence="3">Belongs to the zinc-containing alcohol dehydrogenase family.</text>
</comment>
<keyword evidence="4" id="KW-0479">Metal-binding</keyword>
<evidence type="ECO:0000313" key="10">
    <source>
        <dbReference type="Proteomes" id="UP000078343"/>
    </source>
</evidence>
<dbReference type="EMBL" id="LVYI01000001">
    <property type="protein sequence ID" value="OAP65613.1"/>
    <property type="molecule type" value="Genomic_DNA"/>
</dbReference>
<dbReference type="AlphaFoldDB" id="A0A179A2I9"/>